<evidence type="ECO:0000256" key="1">
    <source>
        <dbReference type="SAM" id="Phobius"/>
    </source>
</evidence>
<sequence length="274" mass="29287">MSITTSDMTPADIAAVTGNNCNNDSWGGSWSSWIIIFLIFAMFGWGGFGNGFGGNGAGAADNYILASDFATLQRQIESTTSSLERKGDAINSGLCDGFYAMNTSLLNGFAGTNNAIQASGYETRNAIQQSQITEMQNANSIQSQLAQCCCDNKAAIADVNYNMAMNSNATQNAINNGFCQTNYNNINNTRDIIDNQNTNTRAILDALNAQQIAAKDAQIAQQNQEIFGLQLAASQQAQNGYLLSQLKQCPVPAYVVANPYSSPCCNGFNTCCNN</sequence>
<proteinExistence type="predicted"/>
<feature type="transmembrane region" description="Helical" evidence="1">
    <location>
        <begin position="30"/>
        <end position="48"/>
    </location>
</feature>
<dbReference type="EMBL" id="BK015988">
    <property type="protein sequence ID" value="DAF88588.1"/>
    <property type="molecule type" value="Genomic_DNA"/>
</dbReference>
<keyword evidence="1" id="KW-1133">Transmembrane helix</keyword>
<accession>A0A8S5U297</accession>
<evidence type="ECO:0000313" key="2">
    <source>
        <dbReference type="EMBL" id="DAF88588.1"/>
    </source>
</evidence>
<keyword evidence="1" id="KW-0812">Transmembrane</keyword>
<name>A0A8S5U297_9CAUD</name>
<protein>
    <submittedName>
        <fullName evidence="2">Uncharacterized protein</fullName>
    </submittedName>
</protein>
<keyword evidence="1" id="KW-0472">Membrane</keyword>
<reference evidence="2" key="1">
    <citation type="journal article" date="2021" name="Proc. Natl. Acad. Sci. U.S.A.">
        <title>A Catalog of Tens of Thousands of Viruses from Human Metagenomes Reveals Hidden Associations with Chronic Diseases.</title>
        <authorList>
            <person name="Tisza M.J."/>
            <person name="Buck C.B."/>
        </authorList>
    </citation>
    <scope>NUCLEOTIDE SEQUENCE</scope>
    <source>
        <strain evidence="2">Ctqzz19</strain>
    </source>
</reference>
<organism evidence="2">
    <name type="scientific">Siphoviridae sp. ctqzz19</name>
    <dbReference type="NCBI Taxonomy" id="2825682"/>
    <lineage>
        <taxon>Viruses</taxon>
        <taxon>Duplodnaviria</taxon>
        <taxon>Heunggongvirae</taxon>
        <taxon>Uroviricota</taxon>
        <taxon>Caudoviricetes</taxon>
    </lineage>
</organism>